<dbReference type="PANTHER" id="PTHR35317:SF35">
    <property type="entry name" value="DUF4219 DOMAIN-CONTAINING PROTEIN"/>
    <property type="match status" value="1"/>
</dbReference>
<keyword evidence="3" id="KW-1185">Reference proteome</keyword>
<proteinExistence type="predicted"/>
<feature type="compositionally biased region" description="Basic and acidic residues" evidence="1">
    <location>
        <begin position="96"/>
        <end position="117"/>
    </location>
</feature>
<gene>
    <name evidence="2" type="ORF">KK1_021510</name>
</gene>
<dbReference type="PANTHER" id="PTHR35317">
    <property type="entry name" value="OS04G0629600 PROTEIN"/>
    <property type="match status" value="1"/>
</dbReference>
<evidence type="ECO:0000313" key="3">
    <source>
        <dbReference type="Proteomes" id="UP000075243"/>
    </source>
</evidence>
<accession>A0A151TLI4</accession>
<organism evidence="2 3">
    <name type="scientific">Cajanus cajan</name>
    <name type="common">Pigeon pea</name>
    <name type="synonym">Cajanus indicus</name>
    <dbReference type="NCBI Taxonomy" id="3821"/>
    <lineage>
        <taxon>Eukaryota</taxon>
        <taxon>Viridiplantae</taxon>
        <taxon>Streptophyta</taxon>
        <taxon>Embryophyta</taxon>
        <taxon>Tracheophyta</taxon>
        <taxon>Spermatophyta</taxon>
        <taxon>Magnoliopsida</taxon>
        <taxon>eudicotyledons</taxon>
        <taxon>Gunneridae</taxon>
        <taxon>Pentapetalae</taxon>
        <taxon>rosids</taxon>
        <taxon>fabids</taxon>
        <taxon>Fabales</taxon>
        <taxon>Fabaceae</taxon>
        <taxon>Papilionoideae</taxon>
        <taxon>50 kb inversion clade</taxon>
        <taxon>NPAAA clade</taxon>
        <taxon>indigoferoid/millettioid clade</taxon>
        <taxon>Phaseoleae</taxon>
        <taxon>Cajanus</taxon>
    </lineage>
</organism>
<dbReference type="Pfam" id="PF14223">
    <property type="entry name" value="Retrotran_gag_2"/>
    <property type="match status" value="1"/>
</dbReference>
<evidence type="ECO:0008006" key="4">
    <source>
        <dbReference type="Google" id="ProtNLM"/>
    </source>
</evidence>
<feature type="compositionally biased region" description="Polar residues" evidence="1">
    <location>
        <begin position="122"/>
        <end position="132"/>
    </location>
</feature>
<evidence type="ECO:0000256" key="1">
    <source>
        <dbReference type="SAM" id="MobiDB-lite"/>
    </source>
</evidence>
<evidence type="ECO:0000313" key="2">
    <source>
        <dbReference type="EMBL" id="KYP67895.1"/>
    </source>
</evidence>
<protein>
    <recommendedName>
        <fullName evidence="4">Retrovirus-related Pol polyprotein from transposon TNT 1-94</fullName>
    </recommendedName>
</protein>
<name>A0A151TLI4_CAJCA</name>
<sequence length="132" mass="14913">MNYQKSIGDYFTSIQALVNSIKACGEKFPDQQIVDKVLIRLSPQFDHIVMAMEESKDLEKMRVEELQDSFEPHEQRLLQRSSEKVVVHALHAQTSRKNDGGGNKSERGKLNESKDFGEGPSKVSNQNYGGDN</sequence>
<dbReference type="Proteomes" id="UP000075243">
    <property type="component" value="Chromosome 4"/>
</dbReference>
<feature type="region of interest" description="Disordered" evidence="1">
    <location>
        <begin position="89"/>
        <end position="132"/>
    </location>
</feature>
<dbReference type="EMBL" id="CM003606">
    <property type="protein sequence ID" value="KYP67895.1"/>
    <property type="molecule type" value="Genomic_DNA"/>
</dbReference>
<reference evidence="2 3" key="1">
    <citation type="journal article" date="2012" name="Nat. Biotechnol.">
        <title>Draft genome sequence of pigeonpea (Cajanus cajan), an orphan legume crop of resource-poor farmers.</title>
        <authorList>
            <person name="Varshney R.K."/>
            <person name="Chen W."/>
            <person name="Li Y."/>
            <person name="Bharti A.K."/>
            <person name="Saxena R.K."/>
            <person name="Schlueter J.A."/>
            <person name="Donoghue M.T."/>
            <person name="Azam S."/>
            <person name="Fan G."/>
            <person name="Whaley A.M."/>
            <person name="Farmer A.D."/>
            <person name="Sheridan J."/>
            <person name="Iwata A."/>
            <person name="Tuteja R."/>
            <person name="Penmetsa R.V."/>
            <person name="Wu W."/>
            <person name="Upadhyaya H.D."/>
            <person name="Yang S.P."/>
            <person name="Shah T."/>
            <person name="Saxena K.B."/>
            <person name="Michael T."/>
            <person name="McCombie W.R."/>
            <person name="Yang B."/>
            <person name="Zhang G."/>
            <person name="Yang H."/>
            <person name="Wang J."/>
            <person name="Spillane C."/>
            <person name="Cook D.R."/>
            <person name="May G.D."/>
            <person name="Xu X."/>
            <person name="Jackson S.A."/>
        </authorList>
    </citation>
    <scope>NUCLEOTIDE SEQUENCE [LARGE SCALE GENOMIC DNA]</scope>
    <source>
        <strain evidence="3">cv. Asha</strain>
    </source>
</reference>
<dbReference type="AlphaFoldDB" id="A0A151TLI4"/>
<dbReference type="Gramene" id="C.cajan_20883.t">
    <property type="protein sequence ID" value="C.cajan_20883.t.cds1"/>
    <property type="gene ID" value="C.cajan_20883"/>
</dbReference>